<name>A0A8I2DBE5_9GAMM</name>
<evidence type="ECO:0000256" key="1">
    <source>
        <dbReference type="ARBA" id="ARBA00003293"/>
    </source>
</evidence>
<dbReference type="AlphaFoldDB" id="A0A8I2DBE5"/>
<keyword evidence="6" id="KW-0378">Hydrolase</keyword>
<dbReference type="RefSeq" id="WP_210848712.1">
    <property type="nucleotide sequence ID" value="NZ_JAGKLY010000006.1"/>
</dbReference>
<comment type="function">
    <text evidence="1">Possible endonuclease which induces a single-strand cut and initiates DNA replication.</text>
</comment>
<dbReference type="GO" id="GO:0004519">
    <property type="term" value="F:endonuclease activity"/>
    <property type="evidence" value="ECO:0007669"/>
    <property type="project" value="UniProtKB-KW"/>
</dbReference>
<comment type="similarity">
    <text evidence="2">Belongs to the phage GPA family.</text>
</comment>
<feature type="domain" description="Replication gene A protein-like" evidence="7">
    <location>
        <begin position="180"/>
        <end position="501"/>
    </location>
</feature>
<accession>A0A8I2DBE5</accession>
<keyword evidence="3" id="KW-0235">DNA replication</keyword>
<gene>
    <name evidence="8" type="ORF">J7T18_14750</name>
</gene>
<dbReference type="Proteomes" id="UP000674270">
    <property type="component" value="Unassembled WGS sequence"/>
</dbReference>
<dbReference type="EMBL" id="JAGKLY010000006">
    <property type="protein sequence ID" value="MBQ0269562.1"/>
    <property type="molecule type" value="Genomic_DNA"/>
</dbReference>
<keyword evidence="5 8" id="KW-0255">Endonuclease</keyword>
<evidence type="ECO:0000313" key="8">
    <source>
        <dbReference type="EMBL" id="MBQ0269562.1"/>
    </source>
</evidence>
<evidence type="ECO:0000256" key="4">
    <source>
        <dbReference type="ARBA" id="ARBA00022722"/>
    </source>
</evidence>
<dbReference type="GO" id="GO:0016787">
    <property type="term" value="F:hydrolase activity"/>
    <property type="evidence" value="ECO:0007669"/>
    <property type="project" value="UniProtKB-KW"/>
</dbReference>
<evidence type="ECO:0000256" key="3">
    <source>
        <dbReference type="ARBA" id="ARBA00022705"/>
    </source>
</evidence>
<dbReference type="Pfam" id="PF05840">
    <property type="entry name" value="Phage_GPA"/>
    <property type="match status" value="1"/>
</dbReference>
<evidence type="ECO:0000313" key="9">
    <source>
        <dbReference type="Proteomes" id="UP000674270"/>
    </source>
</evidence>
<evidence type="ECO:0000256" key="2">
    <source>
        <dbReference type="ARBA" id="ARBA00009260"/>
    </source>
</evidence>
<dbReference type="InterPro" id="IPR008766">
    <property type="entry name" value="Replication_gene_A-like"/>
</dbReference>
<evidence type="ECO:0000256" key="5">
    <source>
        <dbReference type="ARBA" id="ARBA00022759"/>
    </source>
</evidence>
<proteinExistence type="inferred from homology"/>
<evidence type="ECO:0000256" key="6">
    <source>
        <dbReference type="ARBA" id="ARBA00022801"/>
    </source>
</evidence>
<protein>
    <submittedName>
        <fullName evidence="8">Replication endonuclease</fullName>
    </submittedName>
</protein>
<sequence>MSETIVNYDERTSQLKQELAIDYGYPSGDWWEISGDGSPEPIYSYNKPAHDYISRLLNTDTYDSQLQNPALKSYIERNIAEAKKEQERLDHGWTKSPEEIEERLNKEPHFIKTFYQKKIAWFKKNRSPKKSNAFLTGTVKKALLRLNKVREQQSVRPYKLLSAYYRGVWPHLSAMSRPRIKSLANEIASRVELLLTEQLDEHGGKDNIDKAGMIAVYREIASEVFSLKVFPPGWNVLSPKPGKVTDDYDLTPAYAALNRTMNPEWWERQLWRLRSDWREALLRASNQVHKKAHPYISAEAFQEWKEQKRKNSDFFKSHELIDEDGNTASLEDMVLSSISNPTIRRHELMTRMQGVEYVAQHNGDVGVFYTITCPSKYHCTTYGGRMNYKWNHDTPPIAQKYLTGLWAKIGAKLHRENLRVYGFRVAEPHHDGTPHWHLLLFMHPSDRREITKIIHAYAIKEDRHELSKFHRERFNFKKIDPEKGSATAYIAKYISKNIDGYALRDKDGNPLLDDESGKPMTETAKFATAWAARYRIRQYQPIGQPSVTVWRELRKLNNQLISILTENKQYNPAKPLNLEKLVDDPQLDAILAAADAGCWASYILFMGGVLIPRGDYAVKLDYEEKDEPNIYGEIVERVIGILVPQLGENGRICTRPKTWKIQTKSNNKPKETQTKKTASKVAGGDSLAFLGGFAAPWSSVNNSTVAEFLTRKTGGIDRALTHSAFNFAIEKECLLADGNNIDKKLKKNTKKQTQPRELVDLVVSEFHKKGVFINRSEAEDMLCGNDISLKSEIYRLLINGHRLNGKMMRQSFSKERRKSKNLYINPSRKLKAQISTQLIPLIESLGLDVPEKNLINSLMLNNKIVLSDAVILWDGESLSYRQVVNGKESNKELESEKYKQRCADVLARINKLRKGE</sequence>
<comment type="caution">
    <text evidence="8">The sequence shown here is derived from an EMBL/GenBank/DDBJ whole genome shotgun (WGS) entry which is preliminary data.</text>
</comment>
<keyword evidence="4" id="KW-0540">Nuclease</keyword>
<organism evidence="8 9">
    <name type="scientific">Providencia huaxiensis</name>
    <dbReference type="NCBI Taxonomy" id="2027290"/>
    <lineage>
        <taxon>Bacteria</taxon>
        <taxon>Pseudomonadati</taxon>
        <taxon>Pseudomonadota</taxon>
        <taxon>Gammaproteobacteria</taxon>
        <taxon>Enterobacterales</taxon>
        <taxon>Morganellaceae</taxon>
        <taxon>Providencia</taxon>
    </lineage>
</organism>
<reference evidence="8" key="1">
    <citation type="submission" date="2021-03" db="EMBL/GenBank/DDBJ databases">
        <authorList>
            <person name="Stanton E."/>
        </authorList>
    </citation>
    <scope>NUCLEOTIDE SEQUENCE</scope>
    <source>
        <strain evidence="8">2020EL-00113</strain>
    </source>
</reference>
<dbReference type="GO" id="GO:0006260">
    <property type="term" value="P:DNA replication"/>
    <property type="evidence" value="ECO:0007669"/>
    <property type="project" value="UniProtKB-KW"/>
</dbReference>
<evidence type="ECO:0000259" key="7">
    <source>
        <dbReference type="Pfam" id="PF05840"/>
    </source>
</evidence>